<feature type="transmembrane region" description="Helical" evidence="1">
    <location>
        <begin position="339"/>
        <end position="360"/>
    </location>
</feature>
<organism evidence="2 3">
    <name type="scientific">Pseudomonas citronellolis</name>
    <dbReference type="NCBI Taxonomy" id="53408"/>
    <lineage>
        <taxon>Bacteria</taxon>
        <taxon>Pseudomonadati</taxon>
        <taxon>Pseudomonadota</taxon>
        <taxon>Gammaproteobacteria</taxon>
        <taxon>Pseudomonadales</taxon>
        <taxon>Pseudomonadaceae</taxon>
        <taxon>Pseudomonas</taxon>
    </lineage>
</organism>
<feature type="transmembrane region" description="Helical" evidence="1">
    <location>
        <begin position="51"/>
        <end position="73"/>
    </location>
</feature>
<protein>
    <submittedName>
        <fullName evidence="2">Uncharacterized protein</fullName>
    </submittedName>
</protein>
<feature type="transmembrane region" description="Helical" evidence="1">
    <location>
        <begin position="196"/>
        <end position="221"/>
    </location>
</feature>
<feature type="transmembrane region" description="Helical" evidence="1">
    <location>
        <begin position="242"/>
        <end position="260"/>
    </location>
</feature>
<dbReference type="EMBL" id="CP015878">
    <property type="protein sequence ID" value="ANI15693.1"/>
    <property type="molecule type" value="Genomic_DNA"/>
</dbReference>
<name>A0A1A9KFD1_9PSED</name>
<feature type="transmembrane region" description="Helical" evidence="1">
    <location>
        <begin position="94"/>
        <end position="112"/>
    </location>
</feature>
<sequence>MNNKNNIDVAVVPTPAPALAAGRQPWLGLLGLAAVMLASLALIGCFSGETFASWVTFFVVCGVPVEIVLSMLWRNQYPGWLLSLRQPLRGLAQVGLTLAGAALIALLVFATQAQQVGPPTPFTLMYVIFCVLLTFWLVIAWDCWPLAAVLRHPLALGLGTLLLAYLLGYRLFTWLFDFSALAGAPFYRASLDPHGWVPAFDMLAFAVTTVSVLFACVLLEFWPLSRFPLLARQPGAGLARSALVLLLSAVLYGVGTRWLGIEPVRFMVHGAIALLFGALVPLLMFEGQLFAGSPQPLRGALQLGIAVLAGALLPRLYWAAAPWISGPMSAGAPGYAREFWLASALLAMTFPLLVVFSQFLDFWPLRRR</sequence>
<feature type="transmembrane region" description="Helical" evidence="1">
    <location>
        <begin position="156"/>
        <end position="176"/>
    </location>
</feature>
<evidence type="ECO:0000256" key="1">
    <source>
        <dbReference type="SAM" id="Phobius"/>
    </source>
</evidence>
<keyword evidence="1" id="KW-1133">Transmembrane helix</keyword>
<keyword evidence="1" id="KW-0812">Transmembrane</keyword>
<feature type="transmembrane region" description="Helical" evidence="1">
    <location>
        <begin position="266"/>
        <end position="285"/>
    </location>
</feature>
<reference evidence="2 3" key="1">
    <citation type="submission" date="2016-05" db="EMBL/GenBank/DDBJ databases">
        <title>Genome Sequence of Pseudomonas citronellolis Strain SJTE-3, an Estrogens and Persistent Organic Pollutants degradation strain.</title>
        <authorList>
            <person name="Liang R."/>
        </authorList>
    </citation>
    <scope>NUCLEOTIDE SEQUENCE [LARGE SCALE GENOMIC DNA]</scope>
    <source>
        <strain evidence="2 3">SJTE-3</strain>
    </source>
</reference>
<accession>A0A1A9KFD1</accession>
<dbReference type="AlphaFoldDB" id="A0A1A9KFD1"/>
<proteinExistence type="predicted"/>
<feature type="transmembrane region" description="Helical" evidence="1">
    <location>
        <begin position="297"/>
        <end position="319"/>
    </location>
</feature>
<feature type="transmembrane region" description="Helical" evidence="1">
    <location>
        <begin position="26"/>
        <end position="45"/>
    </location>
</feature>
<evidence type="ECO:0000313" key="3">
    <source>
        <dbReference type="Proteomes" id="UP000077748"/>
    </source>
</evidence>
<dbReference type="RefSeq" id="WP_064583410.1">
    <property type="nucleotide sequence ID" value="NZ_CP015878.1"/>
</dbReference>
<evidence type="ECO:0000313" key="2">
    <source>
        <dbReference type="EMBL" id="ANI15693.1"/>
    </source>
</evidence>
<keyword evidence="1" id="KW-0472">Membrane</keyword>
<dbReference type="Proteomes" id="UP000077748">
    <property type="component" value="Chromosome"/>
</dbReference>
<feature type="transmembrane region" description="Helical" evidence="1">
    <location>
        <begin position="124"/>
        <end position="144"/>
    </location>
</feature>
<gene>
    <name evidence="2" type="ORF">A9C11_17670</name>
</gene>